<evidence type="ECO:0000256" key="3">
    <source>
        <dbReference type="ARBA" id="ARBA00022840"/>
    </source>
</evidence>
<dbReference type="Gene3D" id="3.40.50.300">
    <property type="entry name" value="P-loop containing nucleotide triphosphate hydrolases"/>
    <property type="match status" value="1"/>
</dbReference>
<dbReference type="InterPro" id="IPR017871">
    <property type="entry name" value="ABC_transporter-like_CS"/>
</dbReference>
<evidence type="ECO:0000313" key="5">
    <source>
        <dbReference type="EMBL" id="QCS44984.1"/>
    </source>
</evidence>
<dbReference type="GO" id="GO:0005524">
    <property type="term" value="F:ATP binding"/>
    <property type="evidence" value="ECO:0007669"/>
    <property type="project" value="UniProtKB-KW"/>
</dbReference>
<proteinExistence type="predicted"/>
<keyword evidence="1" id="KW-0813">Transport</keyword>
<dbReference type="EMBL" id="CP040332">
    <property type="protein sequence ID" value="QCS44984.1"/>
    <property type="molecule type" value="Genomic_DNA"/>
</dbReference>
<protein>
    <submittedName>
        <fullName evidence="5">ABC transporter ATP-binding protein</fullName>
    </submittedName>
</protein>
<evidence type="ECO:0000259" key="4">
    <source>
        <dbReference type="PROSITE" id="PS50893"/>
    </source>
</evidence>
<keyword evidence="5" id="KW-0614">Plasmid</keyword>
<sequence>MTIEIQNLSKQFEQPDGGQLEVLQDVDLVVEEESFTTIMGPSGCGKSTLLNILAGLVSRDSGTITRDGEPVNPASLSYAYIFQDPRLLKWRTVRQNISFALTAKGIPESEHDTRIEESLEMVGLLENKDSYPLQLSGGQRQRVGIARALAVDPDVLLMDEPFSALDELTARQLRRDVLDLWQETGKTVLFVTHNISEAVYLSDKILFIDNDGQIFNRATIDVERPREFEAPELVELETELMNQFFGHLEGSTEEESEELLEEME</sequence>
<keyword evidence="2" id="KW-0547">Nucleotide-binding</keyword>
<dbReference type="InterPro" id="IPR027417">
    <property type="entry name" value="P-loop_NTPase"/>
</dbReference>
<dbReference type="Proteomes" id="UP000302218">
    <property type="component" value="Plasmid pNVE414"/>
</dbReference>
<dbReference type="KEGG" id="nvr:FEJ81_22190"/>
<feature type="domain" description="ABC transporter" evidence="4">
    <location>
        <begin position="3"/>
        <end position="236"/>
    </location>
</feature>
<name>A0A4P8WNE4_9EURY</name>
<dbReference type="InterPro" id="IPR003439">
    <property type="entry name" value="ABC_transporter-like_ATP-bd"/>
</dbReference>
<dbReference type="AlphaFoldDB" id="A0A4P8WNE4"/>
<dbReference type="Pfam" id="PF00005">
    <property type="entry name" value="ABC_tran"/>
    <property type="match status" value="1"/>
</dbReference>
<gene>
    <name evidence="5" type="ORF">FEJ81_22190</name>
</gene>
<dbReference type="PROSITE" id="PS00211">
    <property type="entry name" value="ABC_TRANSPORTER_1"/>
    <property type="match status" value="1"/>
</dbReference>
<dbReference type="InterPro" id="IPR050166">
    <property type="entry name" value="ABC_transporter_ATP-bind"/>
</dbReference>
<dbReference type="GO" id="GO:0016887">
    <property type="term" value="F:ATP hydrolysis activity"/>
    <property type="evidence" value="ECO:0007669"/>
    <property type="project" value="InterPro"/>
</dbReference>
<dbReference type="PROSITE" id="PS50893">
    <property type="entry name" value="ABC_TRANSPORTER_2"/>
    <property type="match status" value="1"/>
</dbReference>
<dbReference type="PANTHER" id="PTHR42788">
    <property type="entry name" value="TAURINE IMPORT ATP-BINDING PROTEIN-RELATED"/>
    <property type="match status" value="1"/>
</dbReference>
<dbReference type="CDD" id="cd03293">
    <property type="entry name" value="ABC_NrtD_SsuB_transporters"/>
    <property type="match status" value="1"/>
</dbReference>
<dbReference type="OrthoDB" id="18368at2157"/>
<dbReference type="InterPro" id="IPR003593">
    <property type="entry name" value="AAA+_ATPase"/>
</dbReference>
<accession>A0A4P8WNE4</accession>
<evidence type="ECO:0000256" key="2">
    <source>
        <dbReference type="ARBA" id="ARBA00022741"/>
    </source>
</evidence>
<dbReference type="RefSeq" id="WP_138247373.1">
    <property type="nucleotide sequence ID" value="NZ_CP040332.1"/>
</dbReference>
<dbReference type="PANTHER" id="PTHR42788:SF13">
    <property type="entry name" value="ALIPHATIC SULFONATES IMPORT ATP-BINDING PROTEIN SSUB"/>
    <property type="match status" value="1"/>
</dbReference>
<dbReference type="GeneID" id="40268044"/>
<dbReference type="SMART" id="SM00382">
    <property type="entry name" value="AAA"/>
    <property type="match status" value="1"/>
</dbReference>
<reference evidence="6" key="1">
    <citation type="submission" date="2019-05" db="EMBL/GenBank/DDBJ databases">
        <title>Genome sequence and methylation pattern of the halophilic Archaeon Natrinema versiforme BOL5-4.</title>
        <authorList>
            <person name="DasSarma P."/>
            <person name="Anton B.P."/>
            <person name="DasSarma S.L."/>
            <person name="Martinez F.L."/>
            <person name="Guzman D."/>
            <person name="Roberts R.J."/>
            <person name="DasSarma S."/>
        </authorList>
    </citation>
    <scope>NUCLEOTIDE SEQUENCE [LARGE SCALE GENOMIC DNA]</scope>
    <source>
        <strain evidence="6">BOL5-4</strain>
        <plasmid evidence="6">pnve414</plasmid>
    </source>
</reference>
<evidence type="ECO:0000313" key="6">
    <source>
        <dbReference type="Proteomes" id="UP000302218"/>
    </source>
</evidence>
<keyword evidence="3 5" id="KW-0067">ATP-binding</keyword>
<dbReference type="SUPFAM" id="SSF52540">
    <property type="entry name" value="P-loop containing nucleoside triphosphate hydrolases"/>
    <property type="match status" value="1"/>
</dbReference>
<evidence type="ECO:0000256" key="1">
    <source>
        <dbReference type="ARBA" id="ARBA00022448"/>
    </source>
</evidence>
<geneLocation type="plasmid" evidence="6">
    <name>pnve414</name>
</geneLocation>
<organism evidence="5 6">
    <name type="scientific">Natrinema versiforme</name>
    <dbReference type="NCBI Taxonomy" id="88724"/>
    <lineage>
        <taxon>Archaea</taxon>
        <taxon>Methanobacteriati</taxon>
        <taxon>Methanobacteriota</taxon>
        <taxon>Stenosarchaea group</taxon>
        <taxon>Halobacteria</taxon>
        <taxon>Halobacteriales</taxon>
        <taxon>Natrialbaceae</taxon>
        <taxon>Natrinema</taxon>
    </lineage>
</organism>